<evidence type="ECO:0000256" key="6">
    <source>
        <dbReference type="ARBA" id="ARBA00051811"/>
    </source>
</evidence>
<keyword evidence="8" id="KW-0129">CBS domain</keyword>
<keyword evidence="9" id="KW-1003">Cell membrane</keyword>
<dbReference type="NCBIfam" id="NF007480">
    <property type="entry name" value="PRK10070.1"/>
    <property type="match status" value="1"/>
</dbReference>
<gene>
    <name evidence="12" type="ORF">ROR02_14770</name>
</gene>
<comment type="catalytic activity">
    <reaction evidence="6">
        <text>a quaternary ammonium(out) + ATP + H2O = a quaternary ammonium(in) + ADP + phosphate + H(+)</text>
        <dbReference type="Rhea" id="RHEA:11036"/>
        <dbReference type="ChEBI" id="CHEBI:15377"/>
        <dbReference type="ChEBI" id="CHEBI:15378"/>
        <dbReference type="ChEBI" id="CHEBI:30616"/>
        <dbReference type="ChEBI" id="CHEBI:35267"/>
        <dbReference type="ChEBI" id="CHEBI:43474"/>
        <dbReference type="ChEBI" id="CHEBI:456216"/>
        <dbReference type="EC" id="7.6.2.9"/>
    </reaction>
    <physiologicalReaction direction="left-to-right" evidence="6">
        <dbReference type="Rhea" id="RHEA:11037"/>
    </physiologicalReaction>
</comment>
<dbReference type="InterPro" id="IPR046342">
    <property type="entry name" value="CBS_dom_sf"/>
</dbReference>
<protein>
    <recommendedName>
        <fullName evidence="9">Quaternary amine transport ATP-binding protein</fullName>
        <ecNumber evidence="9">7.6.2.9</ecNumber>
    </recommendedName>
</protein>
<dbReference type="InterPro" id="IPR000644">
    <property type="entry name" value="CBS_dom"/>
</dbReference>
<dbReference type="GO" id="GO:0005524">
    <property type="term" value="F:ATP binding"/>
    <property type="evidence" value="ECO:0007669"/>
    <property type="project" value="UniProtKB-UniRule"/>
</dbReference>
<comment type="subunit">
    <text evidence="9">The complex is probably composed of two ATP-binding proteins, two transmembrane proteins and a solute-binding protein.</text>
</comment>
<proteinExistence type="inferred from homology"/>
<dbReference type="Pfam" id="PF00005">
    <property type="entry name" value="ABC_tran"/>
    <property type="match status" value="1"/>
</dbReference>
<dbReference type="Pfam" id="PF00571">
    <property type="entry name" value="CBS"/>
    <property type="match status" value="1"/>
</dbReference>
<keyword evidence="3 9" id="KW-0547">Nucleotide-binding</keyword>
<keyword evidence="13" id="KW-1185">Reference proteome</keyword>
<feature type="domain" description="ABC transporter" evidence="10">
    <location>
        <begin position="31"/>
        <end position="267"/>
    </location>
</feature>
<reference evidence="12 13" key="1">
    <citation type="submission" date="2019-07" db="EMBL/GenBank/DDBJ databases">
        <title>Whole genome shotgun sequence of Rhodospirillum oryzae NBRC 107573.</title>
        <authorList>
            <person name="Hosoyama A."/>
            <person name="Uohara A."/>
            <person name="Ohji S."/>
            <person name="Ichikawa N."/>
        </authorList>
    </citation>
    <scope>NUCLEOTIDE SEQUENCE [LARGE SCALE GENOMIC DNA]</scope>
    <source>
        <strain evidence="12 13">NBRC 107573</strain>
    </source>
</reference>
<dbReference type="SMART" id="SM00382">
    <property type="entry name" value="AAA"/>
    <property type="match status" value="1"/>
</dbReference>
<dbReference type="GO" id="GO:0006865">
    <property type="term" value="P:amino acid transport"/>
    <property type="evidence" value="ECO:0007669"/>
    <property type="project" value="UniProtKB-UniRule"/>
</dbReference>
<evidence type="ECO:0000256" key="5">
    <source>
        <dbReference type="ARBA" id="ARBA00022970"/>
    </source>
</evidence>
<evidence type="ECO:0000259" key="10">
    <source>
        <dbReference type="PROSITE" id="PS50893"/>
    </source>
</evidence>
<evidence type="ECO:0000256" key="8">
    <source>
        <dbReference type="PROSITE-ProRule" id="PRU00703"/>
    </source>
</evidence>
<keyword evidence="2 9" id="KW-0813">Transport</keyword>
<dbReference type="OrthoDB" id="9802264at2"/>
<evidence type="ECO:0000313" key="12">
    <source>
        <dbReference type="EMBL" id="GEO81346.1"/>
    </source>
</evidence>
<dbReference type="Proteomes" id="UP000321567">
    <property type="component" value="Unassembled WGS sequence"/>
</dbReference>
<keyword evidence="4 9" id="KW-0067">ATP-binding</keyword>
<dbReference type="Gene3D" id="3.40.50.300">
    <property type="entry name" value="P-loop containing nucleotide triphosphate hydrolases"/>
    <property type="match status" value="1"/>
</dbReference>
<evidence type="ECO:0000256" key="9">
    <source>
        <dbReference type="RuleBase" id="RU369116"/>
    </source>
</evidence>
<keyword evidence="9" id="KW-0997">Cell inner membrane</keyword>
<sequence>MSGNDKIVVRNLFKVFGDDPDAVISLHRQGVDKEEIHTRTGMTLGVSDASFTVQEGEIFVIMGLSGSGKSTLIRLINRLIEPSAGEIIIDGVDIARLSARDLRELRRRSMGMVFQSFALMPHLNVLENTAFGLELSGIPRAERESRAQAALEQVGLACWAQSWPDELSGGMRQRVGLARALANDPAILLMDEAFSALDPLIRAEMQDELLTLQAEQKRTILFVSHDLDEAMRLGDRIAIMEGGRVVQVGTPDEILTQPADDYVRSFFRGVNISAVLTAGDVAVKQQVTLVERDGTVRAAIARIGKADRDFAYVVDGRRRFHGVVSVASLEVEARTPKPELHRAFLSDVTPLPASTSIADIISPVAQAPCGLPVVDDDGRYMGVVSRALLLQALAGEGTPAHD</sequence>
<dbReference type="CDD" id="cd03294">
    <property type="entry name" value="ABC_Pro_Gly_Betaine"/>
    <property type="match status" value="1"/>
</dbReference>
<dbReference type="InterPro" id="IPR003439">
    <property type="entry name" value="ABC_transporter-like_ATP-bd"/>
</dbReference>
<dbReference type="NCBIfam" id="TIGR01186">
    <property type="entry name" value="proV"/>
    <property type="match status" value="1"/>
</dbReference>
<name>A0A512H7B2_9PROT</name>
<comment type="similarity">
    <text evidence="1 9">Belongs to the ABC transporter superfamily.</text>
</comment>
<dbReference type="FunFam" id="3.40.50.300:FF:000201">
    <property type="entry name" value="Glycine betaine/L-proline ABC transporter ATP-binding protein"/>
    <property type="match status" value="1"/>
</dbReference>
<evidence type="ECO:0000256" key="2">
    <source>
        <dbReference type="ARBA" id="ARBA00022448"/>
    </source>
</evidence>
<dbReference type="RefSeq" id="WP_147163388.1">
    <property type="nucleotide sequence ID" value="NZ_BJZO01000034.1"/>
</dbReference>
<dbReference type="PROSITE" id="PS00211">
    <property type="entry name" value="ABC_TRANSPORTER_1"/>
    <property type="match status" value="1"/>
</dbReference>
<evidence type="ECO:0000256" key="1">
    <source>
        <dbReference type="ARBA" id="ARBA00005417"/>
    </source>
</evidence>
<evidence type="ECO:0000313" key="13">
    <source>
        <dbReference type="Proteomes" id="UP000321567"/>
    </source>
</evidence>
<dbReference type="GO" id="GO:0015418">
    <property type="term" value="F:ABC-type quaternary ammonium compound transporting activity"/>
    <property type="evidence" value="ECO:0007669"/>
    <property type="project" value="UniProtKB-EC"/>
</dbReference>
<feature type="domain" description="CBS" evidence="11">
    <location>
        <begin position="344"/>
        <end position="402"/>
    </location>
</feature>
<dbReference type="InterPro" id="IPR051921">
    <property type="entry name" value="ABC_osmolyte_uptake_ATP-bind"/>
</dbReference>
<dbReference type="InterPro" id="IPR017871">
    <property type="entry name" value="ABC_transporter-like_CS"/>
</dbReference>
<evidence type="ECO:0000256" key="4">
    <source>
        <dbReference type="ARBA" id="ARBA00022840"/>
    </source>
</evidence>
<comment type="subcellular location">
    <subcellularLocation>
        <location evidence="9">Cell inner membrane</location>
        <topology evidence="9">Peripheral membrane protein</topology>
    </subcellularLocation>
</comment>
<dbReference type="PROSITE" id="PS50893">
    <property type="entry name" value="ABC_TRANSPORTER_2"/>
    <property type="match status" value="1"/>
</dbReference>
<comment type="caution">
    <text evidence="12">The sequence shown here is derived from an EMBL/GenBank/DDBJ whole genome shotgun (WGS) entry which is preliminary data.</text>
</comment>
<dbReference type="InterPro" id="IPR027417">
    <property type="entry name" value="P-loop_NTPase"/>
</dbReference>
<evidence type="ECO:0000256" key="3">
    <source>
        <dbReference type="ARBA" id="ARBA00022741"/>
    </source>
</evidence>
<dbReference type="InterPro" id="IPR005892">
    <property type="entry name" value="Gly-betaine_transp_ATP-bd"/>
</dbReference>
<organism evidence="12 13">
    <name type="scientific">Pararhodospirillum oryzae</name>
    <dbReference type="NCBI Taxonomy" id="478448"/>
    <lineage>
        <taxon>Bacteria</taxon>
        <taxon>Pseudomonadati</taxon>
        <taxon>Pseudomonadota</taxon>
        <taxon>Alphaproteobacteria</taxon>
        <taxon>Rhodospirillales</taxon>
        <taxon>Rhodospirillaceae</taxon>
        <taxon>Pararhodospirillum</taxon>
    </lineage>
</organism>
<dbReference type="SUPFAM" id="SSF52540">
    <property type="entry name" value="P-loop containing nucleoside triphosphate hydrolases"/>
    <property type="match status" value="1"/>
</dbReference>
<dbReference type="PANTHER" id="PTHR43869">
    <property type="entry name" value="GLYCINE BETAINE/PROLINE BETAINE TRANSPORT SYSTEM ATP-BINDING PROTEIN PROV"/>
    <property type="match status" value="1"/>
</dbReference>
<dbReference type="EC" id="7.6.2.9" evidence="9"/>
<dbReference type="PANTHER" id="PTHR43869:SF1">
    <property type="entry name" value="GLYCINE BETAINE_PROLINE BETAINE TRANSPORT SYSTEM ATP-BINDING PROTEIN PROV"/>
    <property type="match status" value="1"/>
</dbReference>
<dbReference type="Gene3D" id="3.10.580.10">
    <property type="entry name" value="CBS-domain"/>
    <property type="match status" value="1"/>
</dbReference>
<dbReference type="InterPro" id="IPR003593">
    <property type="entry name" value="AAA+_ATPase"/>
</dbReference>
<dbReference type="PROSITE" id="PS51371">
    <property type="entry name" value="CBS"/>
    <property type="match status" value="1"/>
</dbReference>
<accession>A0A512H7B2</accession>
<comment type="subunit">
    <text evidence="7">The complex is probably composed of two ATP-binding proteins (TmoW), two transmembrane proteins (TmoV) and a solute-binding protein (TmoX).</text>
</comment>
<dbReference type="EMBL" id="BJZO01000034">
    <property type="protein sequence ID" value="GEO81346.1"/>
    <property type="molecule type" value="Genomic_DNA"/>
</dbReference>
<dbReference type="GO" id="GO:0005886">
    <property type="term" value="C:plasma membrane"/>
    <property type="evidence" value="ECO:0007669"/>
    <property type="project" value="UniProtKB-SubCell"/>
</dbReference>
<evidence type="ECO:0000259" key="11">
    <source>
        <dbReference type="PROSITE" id="PS51371"/>
    </source>
</evidence>
<keyword evidence="5" id="KW-0029">Amino-acid transport</keyword>
<keyword evidence="9" id="KW-0472">Membrane</keyword>
<dbReference type="SUPFAM" id="SSF54631">
    <property type="entry name" value="CBS-domain pair"/>
    <property type="match status" value="1"/>
</dbReference>
<dbReference type="CDD" id="cd09831">
    <property type="entry name" value="CBS_pair_ABC_Gly_Pro_assoc"/>
    <property type="match status" value="1"/>
</dbReference>
<evidence type="ECO:0000256" key="7">
    <source>
        <dbReference type="ARBA" id="ARBA00061968"/>
    </source>
</evidence>
<dbReference type="GO" id="GO:0016887">
    <property type="term" value="F:ATP hydrolysis activity"/>
    <property type="evidence" value="ECO:0007669"/>
    <property type="project" value="UniProtKB-UniRule"/>
</dbReference>
<dbReference type="GO" id="GO:0031460">
    <property type="term" value="P:glycine betaine transport"/>
    <property type="evidence" value="ECO:0007669"/>
    <property type="project" value="InterPro"/>
</dbReference>
<dbReference type="GO" id="GO:0006970">
    <property type="term" value="P:response to osmotic stress"/>
    <property type="evidence" value="ECO:0007669"/>
    <property type="project" value="UniProtKB-ARBA"/>
</dbReference>
<dbReference type="AlphaFoldDB" id="A0A512H7B2"/>